<dbReference type="InterPro" id="IPR001854">
    <property type="entry name" value="Ribosomal_uL29"/>
</dbReference>
<organism evidence="6 7">
    <name type="scientific">Lentibacillus amyloliquefaciens</name>
    <dbReference type="NCBI Taxonomy" id="1472767"/>
    <lineage>
        <taxon>Bacteria</taxon>
        <taxon>Bacillati</taxon>
        <taxon>Bacillota</taxon>
        <taxon>Bacilli</taxon>
        <taxon>Bacillales</taxon>
        <taxon>Bacillaceae</taxon>
        <taxon>Lentibacillus</taxon>
    </lineage>
</organism>
<dbReference type="STRING" id="1472767.AOX59_12810"/>
<dbReference type="PANTHER" id="PTHR10916:SF0">
    <property type="entry name" value="LARGE RIBOSOMAL SUBUNIT PROTEIN UL29C"/>
    <property type="match status" value="1"/>
</dbReference>
<comment type="similarity">
    <text evidence="1 5">Belongs to the universal ribosomal protein uL29 family.</text>
</comment>
<dbReference type="InterPro" id="IPR050063">
    <property type="entry name" value="Ribosomal_protein_uL29"/>
</dbReference>
<evidence type="ECO:0000256" key="3">
    <source>
        <dbReference type="ARBA" id="ARBA00023274"/>
    </source>
</evidence>
<dbReference type="GO" id="GO:0006412">
    <property type="term" value="P:translation"/>
    <property type="evidence" value="ECO:0007669"/>
    <property type="project" value="UniProtKB-UniRule"/>
</dbReference>
<sequence length="66" mass="7647">MKANEIRELTTAEIEQKVKSLKEELFNLRFQLATGQLENTARIGEVKKTIARMKTISRQRELSVNN</sequence>
<keyword evidence="7" id="KW-1185">Reference proteome</keyword>
<dbReference type="InterPro" id="IPR018254">
    <property type="entry name" value="Ribosomal_uL29_CS"/>
</dbReference>
<dbReference type="HAMAP" id="MF_00374">
    <property type="entry name" value="Ribosomal_uL29"/>
    <property type="match status" value="1"/>
</dbReference>
<evidence type="ECO:0000256" key="5">
    <source>
        <dbReference type="HAMAP-Rule" id="MF_00374"/>
    </source>
</evidence>
<dbReference type="KEGG" id="lao:AOX59_12810"/>
<dbReference type="Gene3D" id="1.10.287.310">
    <property type="match status" value="1"/>
</dbReference>
<dbReference type="CDD" id="cd00427">
    <property type="entry name" value="Ribosomal_L29_HIP"/>
    <property type="match status" value="1"/>
</dbReference>
<dbReference type="AlphaFoldDB" id="A0A0U3NRV8"/>
<evidence type="ECO:0000256" key="4">
    <source>
        <dbReference type="ARBA" id="ARBA00035204"/>
    </source>
</evidence>
<dbReference type="GO" id="GO:0022625">
    <property type="term" value="C:cytosolic large ribosomal subunit"/>
    <property type="evidence" value="ECO:0007669"/>
    <property type="project" value="TreeGrafter"/>
</dbReference>
<dbReference type="OrthoDB" id="9815192at2"/>
<dbReference type="Pfam" id="PF00831">
    <property type="entry name" value="Ribosomal_L29"/>
    <property type="match status" value="1"/>
</dbReference>
<evidence type="ECO:0000256" key="1">
    <source>
        <dbReference type="ARBA" id="ARBA00009254"/>
    </source>
</evidence>
<evidence type="ECO:0000256" key="2">
    <source>
        <dbReference type="ARBA" id="ARBA00022980"/>
    </source>
</evidence>
<dbReference type="Proteomes" id="UP000050331">
    <property type="component" value="Chromosome"/>
</dbReference>
<evidence type="ECO:0000313" key="7">
    <source>
        <dbReference type="Proteomes" id="UP000050331"/>
    </source>
</evidence>
<name>A0A0U3NRV8_9BACI</name>
<dbReference type="GO" id="GO:0003735">
    <property type="term" value="F:structural constituent of ribosome"/>
    <property type="evidence" value="ECO:0007669"/>
    <property type="project" value="InterPro"/>
</dbReference>
<keyword evidence="2 5" id="KW-0689">Ribosomal protein</keyword>
<gene>
    <name evidence="5" type="primary">rpmC</name>
    <name evidence="6" type="ORF">AOX59_12810</name>
</gene>
<proteinExistence type="inferred from homology"/>
<dbReference type="NCBIfam" id="TIGR00012">
    <property type="entry name" value="L29"/>
    <property type="match status" value="1"/>
</dbReference>
<dbReference type="FunFam" id="1.10.287.310:FF:000001">
    <property type="entry name" value="50S ribosomal protein L29"/>
    <property type="match status" value="1"/>
</dbReference>
<reference evidence="6 7" key="1">
    <citation type="submission" date="2016-01" db="EMBL/GenBank/DDBJ databases">
        <title>Complete genome sequence of strain Lentibacillus amyloliquefaciens LAM0015T isolated from saline sediment.</title>
        <authorList>
            <person name="Wang J.-L."/>
            <person name="He M.-X."/>
        </authorList>
    </citation>
    <scope>NUCLEOTIDE SEQUENCE [LARGE SCALE GENOMIC DNA]</scope>
    <source>
        <strain evidence="6 7">LAM0015</strain>
    </source>
</reference>
<accession>A0A0U3NRV8</accession>
<evidence type="ECO:0000313" key="6">
    <source>
        <dbReference type="EMBL" id="ALX49387.1"/>
    </source>
</evidence>
<protein>
    <recommendedName>
        <fullName evidence="4 5">Large ribosomal subunit protein uL29</fullName>
    </recommendedName>
</protein>
<dbReference type="RefSeq" id="WP_068446102.1">
    <property type="nucleotide sequence ID" value="NZ_CP013862.1"/>
</dbReference>
<dbReference type="EMBL" id="CP013862">
    <property type="protein sequence ID" value="ALX49387.1"/>
    <property type="molecule type" value="Genomic_DNA"/>
</dbReference>
<dbReference type="PANTHER" id="PTHR10916">
    <property type="entry name" value="60S RIBOSOMAL PROTEIN L35/50S RIBOSOMAL PROTEIN L29"/>
    <property type="match status" value="1"/>
</dbReference>
<dbReference type="InterPro" id="IPR036049">
    <property type="entry name" value="Ribosomal_uL29_sf"/>
</dbReference>
<keyword evidence="3 5" id="KW-0687">Ribonucleoprotein</keyword>
<dbReference type="SUPFAM" id="SSF46561">
    <property type="entry name" value="Ribosomal protein L29 (L29p)"/>
    <property type="match status" value="1"/>
</dbReference>
<dbReference type="PROSITE" id="PS00579">
    <property type="entry name" value="RIBOSOMAL_L29"/>
    <property type="match status" value="1"/>
</dbReference>